<dbReference type="GO" id="GO:0004252">
    <property type="term" value="F:serine-type endopeptidase activity"/>
    <property type="evidence" value="ECO:0007669"/>
    <property type="project" value="InterPro"/>
</dbReference>
<evidence type="ECO:0000313" key="2">
    <source>
        <dbReference type="EMBL" id="QUD86331.1"/>
    </source>
</evidence>
<dbReference type="Proteomes" id="UP000676409">
    <property type="component" value="Chromosome"/>
</dbReference>
<dbReference type="InterPro" id="IPR001940">
    <property type="entry name" value="Peptidase_S1C"/>
</dbReference>
<evidence type="ECO:0000313" key="3">
    <source>
        <dbReference type="Proteomes" id="UP000676409"/>
    </source>
</evidence>
<feature type="signal peptide" evidence="1">
    <location>
        <begin position="1"/>
        <end position="21"/>
    </location>
</feature>
<dbReference type="InterPro" id="IPR009003">
    <property type="entry name" value="Peptidase_S1_PA"/>
</dbReference>
<dbReference type="SUPFAM" id="SSF50494">
    <property type="entry name" value="Trypsin-like serine proteases"/>
    <property type="match status" value="1"/>
</dbReference>
<dbReference type="RefSeq" id="WP_211936383.1">
    <property type="nucleotide sequence ID" value="NZ_CP073078.1"/>
</dbReference>
<feature type="chain" id="PRO_5036780603" evidence="1">
    <location>
        <begin position="22"/>
        <end position="438"/>
    </location>
</feature>
<dbReference type="AlphaFoldDB" id="A0A975FWB1"/>
<keyword evidence="1" id="KW-0732">Signal</keyword>
<name>A0A975FWB1_9CAUL</name>
<dbReference type="InterPro" id="IPR043504">
    <property type="entry name" value="Peptidase_S1_PA_chymotrypsin"/>
</dbReference>
<dbReference type="Pfam" id="PF13365">
    <property type="entry name" value="Trypsin_2"/>
    <property type="match status" value="1"/>
</dbReference>
<dbReference type="EMBL" id="CP073078">
    <property type="protein sequence ID" value="QUD86331.1"/>
    <property type="molecule type" value="Genomic_DNA"/>
</dbReference>
<dbReference type="PANTHER" id="PTHR22939:SF129">
    <property type="entry name" value="SERINE PROTEASE HTRA2, MITOCHONDRIAL"/>
    <property type="match status" value="1"/>
</dbReference>
<dbReference type="PRINTS" id="PR00834">
    <property type="entry name" value="PROTEASES2C"/>
</dbReference>
<evidence type="ECO:0000256" key="1">
    <source>
        <dbReference type="SAM" id="SignalP"/>
    </source>
</evidence>
<accession>A0A975FWB1</accession>
<keyword evidence="3" id="KW-1185">Reference proteome</keyword>
<gene>
    <name evidence="2" type="ORF">KCG34_14620</name>
</gene>
<dbReference type="KEGG" id="caul:KCG34_14620"/>
<organism evidence="2 3">
    <name type="scientific">Phenylobacterium montanum</name>
    <dbReference type="NCBI Taxonomy" id="2823693"/>
    <lineage>
        <taxon>Bacteria</taxon>
        <taxon>Pseudomonadati</taxon>
        <taxon>Pseudomonadota</taxon>
        <taxon>Alphaproteobacteria</taxon>
        <taxon>Caulobacterales</taxon>
        <taxon>Caulobacteraceae</taxon>
        <taxon>Phenylobacterium</taxon>
    </lineage>
</organism>
<sequence>MSRAVLLGLAAAMAVTGAAWAQTPAGAAKPPVAAPVATPPPGPAVALVDAPVGADARPFGFSRVVIRMPLGASFQSPHIGIFCIAAAGNKTWQVSGDSPQKPGPYQQVLREEMAPAGFKVDGDPDNVFETASSTSDIQLAAIITQVDMDYCQPRIGFGDVSIRGHGSLSVQWQVYSTIQKQVLAKIDTTGSAEFKEVTAGGLQALLLAAFRENVRKLSASKSFRDAVASTPSLPGDLAKPTPQTPIVLAGALAAKPRPVNEAVSAVVLILAGDSEGSGFLASSDGLVLTARHVVGDAKYVKIRWSDGAEGLGEVVRADKARDVALIKTDPRGHAPLRLRREPLQPGDAVFAVGAPLDPKFQSTVTRGVISAYRTFSGLNYIQSDATVNPGNSGGPLLDDKGEAIGATVGGYTVTGAPTNINLFIPVGDAMDFLSATPK</sequence>
<dbReference type="GO" id="GO:0006508">
    <property type="term" value="P:proteolysis"/>
    <property type="evidence" value="ECO:0007669"/>
    <property type="project" value="InterPro"/>
</dbReference>
<dbReference type="Gene3D" id="2.40.10.10">
    <property type="entry name" value="Trypsin-like serine proteases"/>
    <property type="match status" value="2"/>
</dbReference>
<proteinExistence type="predicted"/>
<dbReference type="PANTHER" id="PTHR22939">
    <property type="entry name" value="SERINE PROTEASE FAMILY S1C HTRA-RELATED"/>
    <property type="match status" value="1"/>
</dbReference>
<reference evidence="2" key="1">
    <citation type="submission" date="2021-04" db="EMBL/GenBank/DDBJ databases">
        <title>The complete genome sequence of Caulobacter sp. S6.</title>
        <authorList>
            <person name="Tang Y."/>
            <person name="Ouyang W."/>
            <person name="Liu Q."/>
            <person name="Huang B."/>
            <person name="Guo Z."/>
            <person name="Lei P."/>
        </authorList>
    </citation>
    <scope>NUCLEOTIDE SEQUENCE</scope>
    <source>
        <strain evidence="2">S6</strain>
    </source>
</reference>
<protein>
    <submittedName>
        <fullName evidence="2">Trypsin-like peptidase domain-containing protein</fullName>
    </submittedName>
</protein>